<dbReference type="AlphaFoldDB" id="A0A7W2ID67"/>
<dbReference type="InterPro" id="IPR036010">
    <property type="entry name" value="2Fe-2S_ferredoxin-like_sf"/>
</dbReference>
<dbReference type="Pfam" id="PF13510">
    <property type="entry name" value="Fer2_4"/>
    <property type="match status" value="1"/>
</dbReference>
<reference evidence="3 4" key="1">
    <citation type="submission" date="2020-07" db="EMBL/GenBank/DDBJ databases">
        <title>Novel species isolated from subtropical streams in China.</title>
        <authorList>
            <person name="Lu H."/>
        </authorList>
    </citation>
    <scope>NUCLEOTIDE SEQUENCE [LARGE SCALE GENOMIC DNA]</scope>
    <source>
        <strain evidence="3 4">LX20W</strain>
    </source>
</reference>
<dbReference type="RefSeq" id="WP_182165004.1">
    <property type="nucleotide sequence ID" value="NZ_JACEZT010000012.1"/>
</dbReference>
<evidence type="ECO:0000256" key="1">
    <source>
        <dbReference type="ARBA" id="ARBA00023002"/>
    </source>
</evidence>
<evidence type="ECO:0000313" key="3">
    <source>
        <dbReference type="EMBL" id="MBA5638955.1"/>
    </source>
</evidence>
<keyword evidence="1" id="KW-0560">Oxidoreductase</keyword>
<dbReference type="InterPro" id="IPR042204">
    <property type="entry name" value="2Fe-2S-bd_N"/>
</dbReference>
<name>A0A7W2ID67_9BURK</name>
<feature type="region of interest" description="Disordered" evidence="2">
    <location>
        <begin position="1"/>
        <end position="23"/>
    </location>
</feature>
<dbReference type="EMBL" id="JACEZT010000012">
    <property type="protein sequence ID" value="MBA5638955.1"/>
    <property type="molecule type" value="Genomic_DNA"/>
</dbReference>
<accession>A0A7W2ID67</accession>
<organism evidence="3 4">
    <name type="scientific">Rugamonas brunnea</name>
    <dbReference type="NCBI Taxonomy" id="2758569"/>
    <lineage>
        <taxon>Bacteria</taxon>
        <taxon>Pseudomonadati</taxon>
        <taxon>Pseudomonadota</taxon>
        <taxon>Betaproteobacteria</taxon>
        <taxon>Burkholderiales</taxon>
        <taxon>Oxalobacteraceae</taxon>
        <taxon>Telluria group</taxon>
        <taxon>Rugamonas</taxon>
    </lineage>
</organism>
<dbReference type="Proteomes" id="UP000534388">
    <property type="component" value="Unassembled WGS sequence"/>
</dbReference>
<proteinExistence type="predicted"/>
<protein>
    <submittedName>
        <fullName evidence="3">(2Fe-2S)-binding protein</fullName>
    </submittedName>
</protein>
<feature type="compositionally biased region" description="Low complexity" evidence="2">
    <location>
        <begin position="11"/>
        <end position="23"/>
    </location>
</feature>
<dbReference type="Gene3D" id="3.10.20.440">
    <property type="entry name" value="2Fe-2S iron-sulphur cluster binding domain, sarcosine oxidase, alpha subunit, N-terminal domain"/>
    <property type="match status" value="1"/>
</dbReference>
<evidence type="ECO:0000256" key="2">
    <source>
        <dbReference type="SAM" id="MobiDB-lite"/>
    </source>
</evidence>
<keyword evidence="4" id="KW-1185">Reference proteome</keyword>
<gene>
    <name evidence="3" type="ORF">H3H37_17995</name>
</gene>
<dbReference type="GO" id="GO:0051536">
    <property type="term" value="F:iron-sulfur cluster binding"/>
    <property type="evidence" value="ECO:0007669"/>
    <property type="project" value="InterPro"/>
</dbReference>
<comment type="caution">
    <text evidence="3">The sequence shown here is derived from an EMBL/GenBank/DDBJ whole genome shotgun (WGS) entry which is preliminary data.</text>
</comment>
<dbReference type="SUPFAM" id="SSF54292">
    <property type="entry name" value="2Fe-2S ferredoxin-like"/>
    <property type="match status" value="1"/>
</dbReference>
<sequence length="109" mass="10877">MHDASSRPHNGASTDNGASASASGGAITLTIDGQPVSVAPGTSVAAAVAMAGSMVTRRSVSGMARAPLCGMGICQECRVTIDGRPHQLSCQTPCAPGMQVRTARDGVQP</sequence>
<evidence type="ECO:0000313" key="4">
    <source>
        <dbReference type="Proteomes" id="UP000534388"/>
    </source>
</evidence>
<dbReference type="GO" id="GO:0016491">
    <property type="term" value="F:oxidoreductase activity"/>
    <property type="evidence" value="ECO:0007669"/>
    <property type="project" value="UniProtKB-KW"/>
</dbReference>